<keyword evidence="2" id="KW-1185">Reference proteome</keyword>
<proteinExistence type="predicted"/>
<dbReference type="Proteomes" id="UP001162480">
    <property type="component" value="Chromosome 9"/>
</dbReference>
<organism evidence="1 2">
    <name type="scientific">Octopus vulgaris</name>
    <name type="common">Common octopus</name>
    <dbReference type="NCBI Taxonomy" id="6645"/>
    <lineage>
        <taxon>Eukaryota</taxon>
        <taxon>Metazoa</taxon>
        <taxon>Spiralia</taxon>
        <taxon>Lophotrochozoa</taxon>
        <taxon>Mollusca</taxon>
        <taxon>Cephalopoda</taxon>
        <taxon>Coleoidea</taxon>
        <taxon>Octopodiformes</taxon>
        <taxon>Octopoda</taxon>
        <taxon>Incirrata</taxon>
        <taxon>Octopodidae</taxon>
        <taxon>Octopus</taxon>
    </lineage>
</organism>
<name>A0AA36B5E2_OCTVU</name>
<dbReference type="EMBL" id="OX597822">
    <property type="protein sequence ID" value="CAI9728230.1"/>
    <property type="molecule type" value="Genomic_DNA"/>
</dbReference>
<gene>
    <name evidence="1" type="ORF">OCTVUL_1B026687</name>
</gene>
<dbReference type="AlphaFoldDB" id="A0AA36B5E2"/>
<evidence type="ECO:0000313" key="1">
    <source>
        <dbReference type="EMBL" id="CAI9728230.1"/>
    </source>
</evidence>
<evidence type="ECO:0000313" key="2">
    <source>
        <dbReference type="Proteomes" id="UP001162480"/>
    </source>
</evidence>
<protein>
    <submittedName>
        <fullName evidence="1">Uncharacterized protein</fullName>
    </submittedName>
</protein>
<accession>A0AA36B5E2</accession>
<reference evidence="1" key="1">
    <citation type="submission" date="2023-08" db="EMBL/GenBank/DDBJ databases">
        <authorList>
            <person name="Alioto T."/>
            <person name="Alioto T."/>
            <person name="Gomez Garrido J."/>
        </authorList>
    </citation>
    <scope>NUCLEOTIDE SEQUENCE</scope>
</reference>
<sequence>MQYLATKAKGYHLERGEDYREKYQTEAKLDVVNTKERQKDFYVLIEVHKININQHIVQLQLPTNSNAIFHRKQFIQEYQMR</sequence>